<geneLocation type="plasmid" evidence="2">
    <name>pfdu301a</name>
</geneLocation>
<dbReference type="AlphaFoldDB" id="A0A6M6E3I1"/>
<gene>
    <name evidence="1" type="ORF">FDZ14_29290</name>
</gene>
<evidence type="ECO:0000313" key="1">
    <source>
        <dbReference type="EMBL" id="QJX80194.1"/>
    </source>
</evidence>
<organism evidence="1 2">
    <name type="scientific">Priestia megaterium</name>
    <name type="common">Bacillus megaterium</name>
    <dbReference type="NCBI Taxonomy" id="1404"/>
    <lineage>
        <taxon>Bacteria</taxon>
        <taxon>Bacillati</taxon>
        <taxon>Bacillota</taxon>
        <taxon>Bacilli</taxon>
        <taxon>Bacillales</taxon>
        <taxon>Bacillaceae</taxon>
        <taxon>Priestia</taxon>
    </lineage>
</organism>
<dbReference type="EMBL" id="CP045273">
    <property type="protein sequence ID" value="QJX80194.1"/>
    <property type="molecule type" value="Genomic_DNA"/>
</dbReference>
<dbReference type="Proteomes" id="UP000501076">
    <property type="component" value="Plasmid pFDU301A"/>
</dbReference>
<proteinExistence type="predicted"/>
<sequence length="124" mass="14599">MLLEKWKMKRHKEKIERLINKILSNDVEIVGSVANVSTEQKVKYRSIEDKQENYLIIRSEENNTQRILFGYRDMSGLNTGNAKIDIKRMFLYDWIYKDGAIKEGTKPNKYIKSEDILGVLRTSL</sequence>
<keyword evidence="1" id="KW-0614">Plasmid</keyword>
<reference evidence="1 2" key="1">
    <citation type="submission" date="2019-10" db="EMBL/GenBank/DDBJ databases">
        <title>Complete genome sequences for adaption low water activity.</title>
        <authorList>
            <person name="Zhao L."/>
            <person name="Zhong J."/>
        </authorList>
    </citation>
    <scope>NUCLEOTIDE SEQUENCE [LARGE SCALE GENOMIC DNA]</scope>
    <source>
        <strain evidence="1 2">FDU301</strain>
        <plasmid evidence="2">pfdu301a</plasmid>
    </source>
</reference>
<name>A0A6M6E3I1_PRIMG</name>
<evidence type="ECO:0000313" key="2">
    <source>
        <dbReference type="Proteomes" id="UP000501076"/>
    </source>
</evidence>
<accession>A0A6M6E3I1</accession>
<dbReference type="RefSeq" id="WP_171778177.1">
    <property type="nucleotide sequence ID" value="NZ_CP045273.1"/>
</dbReference>
<protein>
    <submittedName>
        <fullName evidence="1">Uncharacterized protein</fullName>
    </submittedName>
</protein>